<keyword evidence="2" id="KW-1185">Reference proteome</keyword>
<accession>A0A9P8BTJ4</accession>
<organism evidence="1 2">
    <name type="scientific">Linnemannia hyalina</name>
    <dbReference type="NCBI Taxonomy" id="64524"/>
    <lineage>
        <taxon>Eukaryota</taxon>
        <taxon>Fungi</taxon>
        <taxon>Fungi incertae sedis</taxon>
        <taxon>Mucoromycota</taxon>
        <taxon>Mortierellomycotina</taxon>
        <taxon>Mortierellomycetes</taxon>
        <taxon>Mortierellales</taxon>
        <taxon>Mortierellaceae</taxon>
        <taxon>Linnemannia</taxon>
    </lineage>
</organism>
<dbReference type="EMBL" id="JAHRHY010000008">
    <property type="protein sequence ID" value="KAG9067121.1"/>
    <property type="molecule type" value="Genomic_DNA"/>
</dbReference>
<sequence>MSKFETPYYVNRDQAYTGYKELILGSHIKTSVKPDVCRISNKFEATLFDSVNPDDGDFFVDAYTQQRPEVLVLSPWIQKFVDQARKDGVHVEAMVKPDRSHC</sequence>
<proteinExistence type="predicted"/>
<dbReference type="Proteomes" id="UP000707451">
    <property type="component" value="Unassembled WGS sequence"/>
</dbReference>
<comment type="caution">
    <text evidence="1">The sequence shown here is derived from an EMBL/GenBank/DDBJ whole genome shotgun (WGS) entry which is preliminary data.</text>
</comment>
<name>A0A9P8BTJ4_9FUNG</name>
<evidence type="ECO:0000313" key="1">
    <source>
        <dbReference type="EMBL" id="KAG9067121.1"/>
    </source>
</evidence>
<reference evidence="1" key="1">
    <citation type="submission" date="2021-06" db="EMBL/GenBank/DDBJ databases">
        <title>Genome Sequence of Mortierella hyaline Strain SCG-10, a Cold-Adapted, Nitrate-Reducing Fungus Isolated from Soil in Minnesota, USA.</title>
        <authorList>
            <person name="Aldossari N."/>
        </authorList>
    </citation>
    <scope>NUCLEOTIDE SEQUENCE</scope>
    <source>
        <strain evidence="1">SCG-10</strain>
    </source>
</reference>
<dbReference type="OrthoDB" id="408631at2759"/>
<gene>
    <name evidence="1" type="ORF">KI688_011902</name>
</gene>
<protein>
    <submittedName>
        <fullName evidence="1">Uncharacterized protein</fullName>
    </submittedName>
</protein>
<evidence type="ECO:0000313" key="2">
    <source>
        <dbReference type="Proteomes" id="UP000707451"/>
    </source>
</evidence>
<dbReference type="AlphaFoldDB" id="A0A9P8BTJ4"/>